<sequence>SGTQAVLAVGGVGLLGWTTFASAMVLIAALGAGDSRDQALRDQQMYAERLNALSEERDARAAEARAAQERFAAALQK</sequence>
<evidence type="ECO:0000256" key="2">
    <source>
        <dbReference type="SAM" id="Phobius"/>
    </source>
</evidence>
<feature type="non-terminal residue" evidence="4">
    <location>
        <position position="77"/>
    </location>
</feature>
<dbReference type="Proteomes" id="UP000294823">
    <property type="component" value="Unassembled WGS sequence"/>
</dbReference>
<comment type="caution">
    <text evidence="4">The sequence shown here is derived from an EMBL/GenBank/DDBJ whole genome shotgun (WGS) entry which is preliminary data.</text>
</comment>
<name>A0ABY2D264_9GAMM</name>
<feature type="coiled-coil region" evidence="1">
    <location>
        <begin position="36"/>
        <end position="70"/>
    </location>
</feature>
<reference evidence="4 5" key="1">
    <citation type="submission" date="2019-03" db="EMBL/GenBank/DDBJ databases">
        <title>Halomonas marinisediminis sp. nov., a moderately halophilic bacterium isolated from the Bohai Gulf.</title>
        <authorList>
            <person name="Ji X."/>
        </authorList>
    </citation>
    <scope>NUCLEOTIDE SEQUENCE [LARGE SCALE GENOMIC DNA]</scope>
    <source>
        <strain evidence="4 5">204</strain>
    </source>
</reference>
<dbReference type="Pfam" id="PF19353">
    <property type="entry name" value="DUF5930"/>
    <property type="match status" value="1"/>
</dbReference>
<proteinExistence type="predicted"/>
<evidence type="ECO:0000256" key="1">
    <source>
        <dbReference type="SAM" id="Coils"/>
    </source>
</evidence>
<keyword evidence="5" id="KW-1185">Reference proteome</keyword>
<accession>A0ABY2D264</accession>
<gene>
    <name evidence="4" type="ORF">E0702_18245</name>
</gene>
<dbReference type="RefSeq" id="WP_205742137.1">
    <property type="nucleotide sequence ID" value="NZ_SLTR01000690.1"/>
</dbReference>
<feature type="domain" description="DUF5930" evidence="3">
    <location>
        <begin position="2"/>
        <end position="76"/>
    </location>
</feature>
<evidence type="ECO:0000313" key="4">
    <source>
        <dbReference type="EMBL" id="TDA74539.1"/>
    </source>
</evidence>
<dbReference type="EMBL" id="SLTR01000690">
    <property type="protein sequence ID" value="TDA74539.1"/>
    <property type="molecule type" value="Genomic_DNA"/>
</dbReference>
<keyword evidence="2" id="KW-0812">Transmembrane</keyword>
<evidence type="ECO:0000259" key="3">
    <source>
        <dbReference type="Pfam" id="PF19353"/>
    </source>
</evidence>
<feature type="transmembrane region" description="Helical" evidence="2">
    <location>
        <begin position="6"/>
        <end position="31"/>
    </location>
</feature>
<keyword evidence="1" id="KW-0175">Coiled coil</keyword>
<feature type="non-terminal residue" evidence="4">
    <location>
        <position position="1"/>
    </location>
</feature>
<organism evidence="4 5">
    <name type="scientific">Halomonas marinisediminis</name>
    <dbReference type="NCBI Taxonomy" id="2546095"/>
    <lineage>
        <taxon>Bacteria</taxon>
        <taxon>Pseudomonadati</taxon>
        <taxon>Pseudomonadota</taxon>
        <taxon>Gammaproteobacteria</taxon>
        <taxon>Oceanospirillales</taxon>
        <taxon>Halomonadaceae</taxon>
        <taxon>Halomonas</taxon>
    </lineage>
</organism>
<keyword evidence="2" id="KW-0472">Membrane</keyword>
<evidence type="ECO:0000313" key="5">
    <source>
        <dbReference type="Proteomes" id="UP000294823"/>
    </source>
</evidence>
<dbReference type="InterPro" id="IPR045974">
    <property type="entry name" value="DUF5930"/>
</dbReference>
<protein>
    <submittedName>
        <fullName evidence="4">M23 family peptidase</fullName>
    </submittedName>
</protein>
<keyword evidence="2" id="KW-1133">Transmembrane helix</keyword>